<organism evidence="12 13">
    <name type="scientific">Mytilus coruscus</name>
    <name type="common">Sea mussel</name>
    <dbReference type="NCBI Taxonomy" id="42192"/>
    <lineage>
        <taxon>Eukaryota</taxon>
        <taxon>Metazoa</taxon>
        <taxon>Spiralia</taxon>
        <taxon>Lophotrochozoa</taxon>
        <taxon>Mollusca</taxon>
        <taxon>Bivalvia</taxon>
        <taxon>Autobranchia</taxon>
        <taxon>Pteriomorphia</taxon>
        <taxon>Mytilida</taxon>
        <taxon>Mytiloidea</taxon>
        <taxon>Mytilidae</taxon>
        <taxon>Mytilinae</taxon>
        <taxon>Mytilus</taxon>
    </lineage>
</organism>
<dbReference type="SUPFAM" id="SSF81321">
    <property type="entry name" value="Family A G protein-coupled receptor-like"/>
    <property type="match status" value="1"/>
</dbReference>
<evidence type="ECO:0000256" key="2">
    <source>
        <dbReference type="ARBA" id="ARBA00022475"/>
    </source>
</evidence>
<comment type="similarity">
    <text evidence="9">Belongs to the G-protein coupled receptor 1 family.</text>
</comment>
<evidence type="ECO:0000313" key="13">
    <source>
        <dbReference type="Proteomes" id="UP000507470"/>
    </source>
</evidence>
<evidence type="ECO:0000256" key="7">
    <source>
        <dbReference type="ARBA" id="ARBA00023170"/>
    </source>
</evidence>
<dbReference type="GO" id="GO:0071880">
    <property type="term" value="P:adenylate cyclase-activating adrenergic receptor signaling pathway"/>
    <property type="evidence" value="ECO:0007669"/>
    <property type="project" value="TreeGrafter"/>
</dbReference>
<evidence type="ECO:0000256" key="10">
    <source>
        <dbReference type="SAM" id="Phobius"/>
    </source>
</evidence>
<keyword evidence="5 9" id="KW-0297">G-protein coupled receptor</keyword>
<dbReference type="PROSITE" id="PS00237">
    <property type="entry name" value="G_PROTEIN_RECEP_F1_1"/>
    <property type="match status" value="1"/>
</dbReference>
<feature type="transmembrane region" description="Helical" evidence="10">
    <location>
        <begin position="415"/>
        <end position="438"/>
    </location>
</feature>
<feature type="transmembrane region" description="Helical" evidence="10">
    <location>
        <begin position="450"/>
        <end position="470"/>
    </location>
</feature>
<keyword evidence="4 10" id="KW-1133">Transmembrane helix</keyword>
<evidence type="ECO:0000256" key="4">
    <source>
        <dbReference type="ARBA" id="ARBA00022989"/>
    </source>
</evidence>
<evidence type="ECO:0000256" key="6">
    <source>
        <dbReference type="ARBA" id="ARBA00023136"/>
    </source>
</evidence>
<evidence type="ECO:0000256" key="8">
    <source>
        <dbReference type="ARBA" id="ARBA00023224"/>
    </source>
</evidence>
<gene>
    <name evidence="12" type="ORF">MCOR_30603</name>
</gene>
<dbReference type="AlphaFoldDB" id="A0A6J8CJM4"/>
<dbReference type="PANTHER" id="PTHR24248">
    <property type="entry name" value="ADRENERGIC RECEPTOR-RELATED G-PROTEIN COUPLED RECEPTOR"/>
    <property type="match status" value="1"/>
</dbReference>
<keyword evidence="13" id="KW-1185">Reference proteome</keyword>
<keyword evidence="3 9" id="KW-0812">Transmembrane</keyword>
<evidence type="ECO:0000256" key="1">
    <source>
        <dbReference type="ARBA" id="ARBA00004651"/>
    </source>
</evidence>
<evidence type="ECO:0000256" key="9">
    <source>
        <dbReference type="RuleBase" id="RU000688"/>
    </source>
</evidence>
<keyword evidence="7 9" id="KW-0675">Receptor</keyword>
<dbReference type="CDD" id="cd15067">
    <property type="entry name" value="7tmA_Dop1R2-like"/>
    <property type="match status" value="1"/>
</dbReference>
<dbReference type="SMART" id="SM01381">
    <property type="entry name" value="7TM_GPCR_Srsx"/>
    <property type="match status" value="1"/>
</dbReference>
<dbReference type="Pfam" id="PF00001">
    <property type="entry name" value="7tm_1"/>
    <property type="match status" value="1"/>
</dbReference>
<dbReference type="PRINTS" id="PR00237">
    <property type="entry name" value="GPCRRHODOPSN"/>
</dbReference>
<dbReference type="Proteomes" id="UP000507470">
    <property type="component" value="Unassembled WGS sequence"/>
</dbReference>
<feature type="transmembrane region" description="Helical" evidence="10">
    <location>
        <begin position="284"/>
        <end position="310"/>
    </location>
</feature>
<dbReference type="OrthoDB" id="5957871at2759"/>
<dbReference type="InterPro" id="IPR017452">
    <property type="entry name" value="GPCR_Rhodpsn_7TM"/>
</dbReference>
<comment type="subcellular location">
    <subcellularLocation>
        <location evidence="1">Cell membrane</location>
        <topology evidence="1">Multi-pass membrane protein</topology>
    </subcellularLocation>
</comment>
<dbReference type="PROSITE" id="PS50262">
    <property type="entry name" value="G_PROTEIN_RECEP_F1_2"/>
    <property type="match status" value="1"/>
</dbReference>
<dbReference type="GO" id="GO:0004930">
    <property type="term" value="F:G protein-coupled receptor activity"/>
    <property type="evidence" value="ECO:0007669"/>
    <property type="project" value="UniProtKB-KW"/>
</dbReference>
<dbReference type="PANTHER" id="PTHR24248:SF185">
    <property type="entry name" value="DOPAMINE RECEPTOR 2"/>
    <property type="match status" value="1"/>
</dbReference>
<dbReference type="EMBL" id="CACVKT020005599">
    <property type="protein sequence ID" value="CAC5395991.1"/>
    <property type="molecule type" value="Genomic_DNA"/>
</dbReference>
<evidence type="ECO:0000259" key="11">
    <source>
        <dbReference type="PROSITE" id="PS50262"/>
    </source>
</evidence>
<feature type="transmembrane region" description="Helical" evidence="10">
    <location>
        <begin position="200"/>
        <end position="221"/>
    </location>
</feature>
<dbReference type="InterPro" id="IPR000276">
    <property type="entry name" value="GPCR_Rhodpsn"/>
</dbReference>
<evidence type="ECO:0000313" key="12">
    <source>
        <dbReference type="EMBL" id="CAC5395991.1"/>
    </source>
</evidence>
<keyword evidence="8 9" id="KW-0807">Transducer</keyword>
<keyword evidence="6 10" id="KW-0472">Membrane</keyword>
<feature type="transmembrane region" description="Helical" evidence="10">
    <location>
        <begin position="242"/>
        <end position="264"/>
    </location>
</feature>
<sequence length="517" mass="58961">MKFVTLEEETFGNNCEFTIRNILIKHTKYHYQSRFNDEIIRYKLMTNSNINHITTTNEEIPFVIIKREQKIFLMSTSRLDDYFLVNQSDKTDAATTVIYYNSSLLSDVSLNSSNSTISHYELKHPAIGAILSMFSLVTILGNLLVIVSVYRELYLRTITNYFIVSLAVADLMVGGIVMPFSISLELTNQVWLFGAEWCDMWHSFDVLASTASILNLCIISLDRYWAISDPIAYPTKMSSCKVMLLIAFVWLCSAGISFPAIAWWKAVTPNDLPSSMCFFTEDSAYLIFSSFVSFYCPTFVMMFVYWRIYLAAAQQMRSLKMGSKVLTSNGSHGNREVMTLRIHRGGMTRQSSDEYSNTYEKCVIDPENQSLSPESARASIQSPGRQAKNITRKLRQFALSKKLTKIAREQKAAKTLGIVVGVFIICWMPFFVFNILFGICHTACVTSPEIVFPIFTWLGYINSGMNPVIYSLSMKDFRRAFCKILFACCPKQHFEYRKTNNNCSSTSSFTVTCTDRL</sequence>
<dbReference type="Gene3D" id="1.20.1070.10">
    <property type="entry name" value="Rhodopsin 7-helix transmembrane proteins"/>
    <property type="match status" value="1"/>
</dbReference>
<accession>A0A6J8CJM4</accession>
<keyword evidence="2" id="KW-1003">Cell membrane</keyword>
<feature type="transmembrane region" description="Helical" evidence="10">
    <location>
        <begin position="126"/>
        <end position="149"/>
    </location>
</feature>
<protein>
    <submittedName>
        <fullName evidence="12">DRD1N</fullName>
    </submittedName>
</protein>
<proteinExistence type="inferred from homology"/>
<evidence type="ECO:0000256" key="5">
    <source>
        <dbReference type="ARBA" id="ARBA00023040"/>
    </source>
</evidence>
<name>A0A6J8CJM4_MYTCO</name>
<dbReference type="GO" id="GO:0043410">
    <property type="term" value="P:positive regulation of MAPK cascade"/>
    <property type="evidence" value="ECO:0007669"/>
    <property type="project" value="TreeGrafter"/>
</dbReference>
<feature type="transmembrane region" description="Helical" evidence="10">
    <location>
        <begin position="161"/>
        <end position="180"/>
    </location>
</feature>
<reference evidence="12 13" key="1">
    <citation type="submission" date="2020-06" db="EMBL/GenBank/DDBJ databases">
        <authorList>
            <person name="Li R."/>
            <person name="Bekaert M."/>
        </authorList>
    </citation>
    <scope>NUCLEOTIDE SEQUENCE [LARGE SCALE GENOMIC DNA]</scope>
    <source>
        <strain evidence="13">wild</strain>
    </source>
</reference>
<evidence type="ECO:0000256" key="3">
    <source>
        <dbReference type="ARBA" id="ARBA00022692"/>
    </source>
</evidence>
<feature type="domain" description="G-protein coupled receptors family 1 profile" evidence="11">
    <location>
        <begin position="141"/>
        <end position="470"/>
    </location>
</feature>
<dbReference type="GO" id="GO:0005886">
    <property type="term" value="C:plasma membrane"/>
    <property type="evidence" value="ECO:0007669"/>
    <property type="project" value="UniProtKB-SubCell"/>
</dbReference>